<dbReference type="Proteomes" id="UP000824072">
    <property type="component" value="Unassembled WGS sequence"/>
</dbReference>
<feature type="binding site" evidence="7">
    <location>
        <position position="89"/>
    </location>
    <ligand>
        <name>phosphoenolpyruvate</name>
        <dbReference type="ChEBI" id="CHEBI:58702"/>
    </ligand>
</feature>
<dbReference type="Pfam" id="PF00275">
    <property type="entry name" value="EPSP_synthase"/>
    <property type="match status" value="1"/>
</dbReference>
<keyword evidence="3 7" id="KW-0028">Amino-acid biosynthesis</keyword>
<dbReference type="HAMAP" id="MF_00210">
    <property type="entry name" value="EPSP_synth"/>
    <property type="match status" value="1"/>
</dbReference>
<comment type="similarity">
    <text evidence="2 7">Belongs to the EPSP synthase family.</text>
</comment>
<evidence type="ECO:0000256" key="5">
    <source>
        <dbReference type="ARBA" id="ARBA00023141"/>
    </source>
</evidence>
<evidence type="ECO:0000259" key="8">
    <source>
        <dbReference type="Pfam" id="PF00275"/>
    </source>
</evidence>
<feature type="binding site" evidence="7">
    <location>
        <position position="189"/>
    </location>
    <ligand>
        <name>3-phosphoshikimate</name>
        <dbReference type="ChEBI" id="CHEBI:145989"/>
    </ligand>
</feature>
<dbReference type="InterPro" id="IPR013792">
    <property type="entry name" value="RNA3'P_cycl/enolpyr_Trfase_a/b"/>
</dbReference>
<evidence type="ECO:0000256" key="4">
    <source>
        <dbReference type="ARBA" id="ARBA00022679"/>
    </source>
</evidence>
<dbReference type="GO" id="GO:0005737">
    <property type="term" value="C:cytoplasm"/>
    <property type="evidence" value="ECO:0007669"/>
    <property type="project" value="UniProtKB-SubCell"/>
</dbReference>
<dbReference type="PANTHER" id="PTHR21090:SF5">
    <property type="entry name" value="PENTAFUNCTIONAL AROM POLYPEPTIDE"/>
    <property type="match status" value="1"/>
</dbReference>
<feature type="binding site" evidence="7">
    <location>
        <position position="163"/>
    </location>
    <ligand>
        <name>phosphoenolpyruvate</name>
        <dbReference type="ChEBI" id="CHEBI:58702"/>
    </ligand>
</feature>
<dbReference type="GO" id="GO:0009073">
    <property type="term" value="P:aromatic amino acid family biosynthetic process"/>
    <property type="evidence" value="ECO:0007669"/>
    <property type="project" value="UniProtKB-KW"/>
</dbReference>
<comment type="subcellular location">
    <subcellularLocation>
        <location evidence="7">Cytoplasm</location>
    </subcellularLocation>
</comment>
<feature type="binding site" evidence="7">
    <location>
        <position position="22"/>
    </location>
    <ligand>
        <name>3-phosphoshikimate</name>
        <dbReference type="ChEBI" id="CHEBI:145989"/>
    </ligand>
</feature>
<organism evidence="9 10">
    <name type="scientific">Candidatus Pullichristensenella excrementigallinarum</name>
    <dbReference type="NCBI Taxonomy" id="2840907"/>
    <lineage>
        <taxon>Bacteria</taxon>
        <taxon>Bacillati</taxon>
        <taxon>Bacillota</taxon>
        <taxon>Clostridia</taxon>
        <taxon>Candidatus Pullichristensenella</taxon>
    </lineage>
</organism>
<accession>A0A9D1LD97</accession>
<reference evidence="9" key="2">
    <citation type="journal article" date="2021" name="PeerJ">
        <title>Extensive microbial diversity within the chicken gut microbiome revealed by metagenomics and culture.</title>
        <authorList>
            <person name="Gilroy R."/>
            <person name="Ravi A."/>
            <person name="Getino M."/>
            <person name="Pursley I."/>
            <person name="Horton D.L."/>
            <person name="Alikhan N.F."/>
            <person name="Baker D."/>
            <person name="Gharbi K."/>
            <person name="Hall N."/>
            <person name="Watson M."/>
            <person name="Adriaenssens E.M."/>
            <person name="Foster-Nyarko E."/>
            <person name="Jarju S."/>
            <person name="Secka A."/>
            <person name="Antonio M."/>
            <person name="Oren A."/>
            <person name="Chaudhuri R.R."/>
            <person name="La Ragione R."/>
            <person name="Hildebrand F."/>
            <person name="Pallen M.J."/>
        </authorList>
    </citation>
    <scope>NUCLEOTIDE SEQUENCE</scope>
    <source>
        <strain evidence="9">ChiHcec3-11533</strain>
    </source>
</reference>
<dbReference type="CDD" id="cd01556">
    <property type="entry name" value="EPSP_synthase"/>
    <property type="match status" value="1"/>
</dbReference>
<comment type="catalytic activity">
    <reaction evidence="6">
        <text>3-phosphoshikimate + phosphoenolpyruvate = 5-O-(1-carboxyvinyl)-3-phosphoshikimate + phosphate</text>
        <dbReference type="Rhea" id="RHEA:21256"/>
        <dbReference type="ChEBI" id="CHEBI:43474"/>
        <dbReference type="ChEBI" id="CHEBI:57701"/>
        <dbReference type="ChEBI" id="CHEBI:58702"/>
        <dbReference type="ChEBI" id="CHEBI:145989"/>
        <dbReference type="EC" id="2.5.1.19"/>
    </reaction>
    <physiologicalReaction direction="left-to-right" evidence="6">
        <dbReference type="Rhea" id="RHEA:21257"/>
    </physiologicalReaction>
</comment>
<feature type="binding site" evidence="7">
    <location>
        <position position="401"/>
    </location>
    <ligand>
        <name>phosphoenolpyruvate</name>
        <dbReference type="ChEBI" id="CHEBI:58702"/>
    </ligand>
</feature>
<protein>
    <recommendedName>
        <fullName evidence="7">3-phosphoshikimate 1-carboxyvinyltransferase</fullName>
        <ecNumber evidence="7">2.5.1.19</ecNumber>
    </recommendedName>
    <alternativeName>
        <fullName evidence="7">5-enolpyruvylshikimate-3-phosphate synthase</fullName>
        <shortName evidence="7">EPSP synthase</shortName>
        <shortName evidence="7">EPSPS</shortName>
    </alternativeName>
</protein>
<evidence type="ECO:0000256" key="3">
    <source>
        <dbReference type="ARBA" id="ARBA00022605"/>
    </source>
</evidence>
<dbReference type="NCBIfam" id="TIGR01356">
    <property type="entry name" value="aroA"/>
    <property type="match status" value="1"/>
</dbReference>
<dbReference type="GO" id="GO:0008652">
    <property type="term" value="P:amino acid biosynthetic process"/>
    <property type="evidence" value="ECO:0007669"/>
    <property type="project" value="UniProtKB-KW"/>
</dbReference>
<comment type="caution">
    <text evidence="9">The sequence shown here is derived from an EMBL/GenBank/DDBJ whole genome shotgun (WGS) entry which is preliminary data.</text>
</comment>
<keyword evidence="5 7" id="KW-0057">Aromatic amino acid biosynthesis</keyword>
<keyword evidence="7" id="KW-0963">Cytoplasm</keyword>
<sequence>MPRLTVFPGALSGEVQAPPSKSILHRALICSALAGGNTVFPPAESEDIRATLSGLRALGAAFREEGQALRFASRREMCAPAEIDCLESGSTLRFLLPLSLALCGGARFRGRGRLASRPLDPYRDLFVRQGISWEKAPGEKLDLQVCGRLHSGEFPLRGDVSSQFVTGLLLALPLLEGDSRIRLTTPLQSASYVDCTLEVLQRFGVRVDCREDGYFVPGGQVFRPVDFQVEGDWSQAAVWLAADALGARIWVCGMSPDSRQGDRVVLDILGRMGAEAVWEGDRVLVRAQNLHGTTIDAADCPDIIPILALVASRAAGVTVIENAARLRLKECDRLEATCRELTRLGARAEIRDDRLIISGGGEWQGCAAESYGDHRMAMFLAIAGAGARGPVEIPRAECVAKSYPDFFGDFVRLGGRVHEQ</sequence>
<feature type="binding site" evidence="7">
    <location>
        <position position="117"/>
    </location>
    <ligand>
        <name>phosphoenolpyruvate</name>
        <dbReference type="ChEBI" id="CHEBI:58702"/>
    </ligand>
</feature>
<dbReference type="PROSITE" id="PS00885">
    <property type="entry name" value="EPSP_SYNTHASE_2"/>
    <property type="match status" value="1"/>
</dbReference>
<name>A0A9D1LD97_9FIRM</name>
<feature type="active site" description="Proton acceptor" evidence="7">
    <location>
        <position position="302"/>
    </location>
</feature>
<feature type="binding site" evidence="7">
    <location>
        <position position="162"/>
    </location>
    <ligand>
        <name>3-phosphoshikimate</name>
        <dbReference type="ChEBI" id="CHEBI:145989"/>
    </ligand>
</feature>
<comment type="subunit">
    <text evidence="7">Monomer.</text>
</comment>
<feature type="binding site" evidence="7">
    <location>
        <position position="333"/>
    </location>
    <ligand>
        <name>phosphoenolpyruvate</name>
        <dbReference type="ChEBI" id="CHEBI:58702"/>
    </ligand>
</feature>
<evidence type="ECO:0000313" key="10">
    <source>
        <dbReference type="Proteomes" id="UP000824072"/>
    </source>
</evidence>
<feature type="binding site" evidence="7">
    <location>
        <position position="161"/>
    </location>
    <ligand>
        <name>3-phosphoshikimate</name>
        <dbReference type="ChEBI" id="CHEBI:145989"/>
    </ligand>
</feature>
<evidence type="ECO:0000256" key="2">
    <source>
        <dbReference type="ARBA" id="ARBA00009948"/>
    </source>
</evidence>
<dbReference type="InterPro" id="IPR006264">
    <property type="entry name" value="EPSP_synthase"/>
</dbReference>
<gene>
    <name evidence="7 9" type="primary">aroA</name>
    <name evidence="9" type="ORF">IAB02_08485</name>
</gene>
<evidence type="ECO:0000256" key="7">
    <source>
        <dbReference type="HAMAP-Rule" id="MF_00210"/>
    </source>
</evidence>
<dbReference type="Gene3D" id="3.65.10.10">
    <property type="entry name" value="Enolpyruvate transferase domain"/>
    <property type="match status" value="2"/>
</dbReference>
<dbReference type="PANTHER" id="PTHR21090">
    <property type="entry name" value="AROM/DEHYDROQUINATE SYNTHASE"/>
    <property type="match status" value="1"/>
</dbReference>
<feature type="binding site" evidence="7">
    <location>
        <position position="375"/>
    </location>
    <ligand>
        <name>phosphoenolpyruvate</name>
        <dbReference type="ChEBI" id="CHEBI:58702"/>
    </ligand>
</feature>
<feature type="domain" description="Enolpyruvate transferase" evidence="8">
    <location>
        <begin position="9"/>
        <end position="408"/>
    </location>
</feature>
<evidence type="ECO:0000313" key="9">
    <source>
        <dbReference type="EMBL" id="HIU34586.1"/>
    </source>
</evidence>
<proteinExistence type="inferred from homology"/>
<comment type="caution">
    <text evidence="7">Lacks conserved residue(s) required for the propagation of feature annotation.</text>
</comment>
<feature type="binding site" evidence="7">
    <location>
        <position position="26"/>
    </location>
    <ligand>
        <name>3-phosphoshikimate</name>
        <dbReference type="ChEBI" id="CHEBI:145989"/>
    </ligand>
</feature>
<dbReference type="GO" id="GO:0009423">
    <property type="term" value="P:chorismate biosynthetic process"/>
    <property type="evidence" value="ECO:0007669"/>
    <property type="project" value="UniProtKB-UniRule"/>
</dbReference>
<dbReference type="InterPro" id="IPR023193">
    <property type="entry name" value="EPSP_synthase_CS"/>
</dbReference>
<dbReference type="InterPro" id="IPR036968">
    <property type="entry name" value="Enolpyruvate_Tfrase_sf"/>
</dbReference>
<feature type="binding site" evidence="7">
    <location>
        <position position="329"/>
    </location>
    <ligand>
        <name>3-phosphoshikimate</name>
        <dbReference type="ChEBI" id="CHEBI:145989"/>
    </ligand>
</feature>
<dbReference type="SUPFAM" id="SSF55205">
    <property type="entry name" value="EPT/RTPC-like"/>
    <property type="match status" value="1"/>
</dbReference>
<comment type="function">
    <text evidence="7">Catalyzes the transfer of the enolpyruvyl moiety of phosphoenolpyruvate (PEP) to the 5-hydroxyl of shikimate-3-phosphate (S3P) to produce enolpyruvyl shikimate-3-phosphate and inorganic phosphate.</text>
</comment>
<reference evidence="9" key="1">
    <citation type="submission" date="2020-10" db="EMBL/GenBank/DDBJ databases">
        <authorList>
            <person name="Gilroy R."/>
        </authorList>
    </citation>
    <scope>NUCLEOTIDE SEQUENCE</scope>
    <source>
        <strain evidence="9">ChiHcec3-11533</strain>
    </source>
</reference>
<feature type="binding site" evidence="7">
    <location>
        <position position="302"/>
    </location>
    <ligand>
        <name>3-phosphoshikimate</name>
        <dbReference type="ChEBI" id="CHEBI:145989"/>
    </ligand>
</feature>
<dbReference type="PIRSF" id="PIRSF000505">
    <property type="entry name" value="EPSPS"/>
    <property type="match status" value="1"/>
</dbReference>
<feature type="binding site" evidence="7">
    <location>
        <position position="21"/>
    </location>
    <ligand>
        <name>3-phosphoshikimate</name>
        <dbReference type="ChEBI" id="CHEBI:145989"/>
    </ligand>
</feature>
<feature type="binding site" evidence="7">
    <location>
        <position position="21"/>
    </location>
    <ligand>
        <name>phosphoenolpyruvate</name>
        <dbReference type="ChEBI" id="CHEBI:58702"/>
    </ligand>
</feature>
<evidence type="ECO:0000256" key="1">
    <source>
        <dbReference type="ARBA" id="ARBA00004811"/>
    </source>
</evidence>
<dbReference type="InterPro" id="IPR001986">
    <property type="entry name" value="Enolpyruvate_Tfrase_dom"/>
</dbReference>
<keyword evidence="4 7" id="KW-0808">Transferase</keyword>
<evidence type="ECO:0000256" key="6">
    <source>
        <dbReference type="ARBA" id="ARBA00044633"/>
    </source>
</evidence>
<dbReference type="GO" id="GO:0003866">
    <property type="term" value="F:3-phosphoshikimate 1-carboxyvinyltransferase activity"/>
    <property type="evidence" value="ECO:0007669"/>
    <property type="project" value="UniProtKB-UniRule"/>
</dbReference>
<dbReference type="EMBL" id="DVMU01000186">
    <property type="protein sequence ID" value="HIU34586.1"/>
    <property type="molecule type" value="Genomic_DNA"/>
</dbReference>
<dbReference type="EC" id="2.5.1.19" evidence="7"/>
<comment type="pathway">
    <text evidence="1 7">Metabolic intermediate biosynthesis; chorismate biosynthesis; chorismate from D-erythrose 4-phosphate and phosphoenolpyruvate: step 6/7.</text>
</comment>
<dbReference type="AlphaFoldDB" id="A0A9D1LD97"/>
<feature type="binding site" evidence="7">
    <location>
        <position position="163"/>
    </location>
    <ligand>
        <name>3-phosphoshikimate</name>
        <dbReference type="ChEBI" id="CHEBI:145989"/>
    </ligand>
</feature>